<dbReference type="STRING" id="1856405.BFC17_02045"/>
<dbReference type="InterPro" id="IPR007236">
    <property type="entry name" value="SlyX"/>
</dbReference>
<dbReference type="PANTHER" id="PTHR36508">
    <property type="entry name" value="PROTEIN SLYX"/>
    <property type="match status" value="1"/>
</dbReference>
<comment type="caution">
    <text evidence="3">The sequence shown here is derived from an EMBL/GenBank/DDBJ whole genome shotgun (WGS) entry which is preliminary data.</text>
</comment>
<accession>A0A1E8FAW9</accession>
<dbReference type="HAMAP" id="MF_00715">
    <property type="entry name" value="SlyX"/>
    <property type="match status" value="1"/>
</dbReference>
<dbReference type="Pfam" id="PF04102">
    <property type="entry name" value="SlyX"/>
    <property type="match status" value="1"/>
</dbReference>
<evidence type="ECO:0000256" key="1">
    <source>
        <dbReference type="HAMAP-Rule" id="MF_00715"/>
    </source>
</evidence>
<dbReference type="RefSeq" id="WP_070177451.1">
    <property type="nucleotide sequence ID" value="NZ_BMJR01000002.1"/>
</dbReference>
<feature type="coiled-coil region" evidence="2">
    <location>
        <begin position="5"/>
        <end position="53"/>
    </location>
</feature>
<proteinExistence type="inferred from homology"/>
<comment type="similarity">
    <text evidence="1">Belongs to the SlyX family.</text>
</comment>
<evidence type="ECO:0000256" key="2">
    <source>
        <dbReference type="SAM" id="Coils"/>
    </source>
</evidence>
<evidence type="ECO:0000313" key="3">
    <source>
        <dbReference type="EMBL" id="OFI33074.1"/>
    </source>
</evidence>
<dbReference type="EMBL" id="MJIC01000015">
    <property type="protein sequence ID" value="OFI33074.1"/>
    <property type="molecule type" value="Genomic_DNA"/>
</dbReference>
<sequence length="81" mass="9147">MTTTNEILAAELARAEDAIAELETKVAFQEHTIDALNEALSNQQKQIDKMQYQLRHVIDKVKGMEPSNIAKLSEETPPPHY</sequence>
<name>A0A1E8FAW9_9ALTE</name>
<reference evidence="3 4" key="1">
    <citation type="submission" date="2016-09" db="EMBL/GenBank/DDBJ databases">
        <title>Alteromonas lipolytica, a new species isolated from sea water.</title>
        <authorList>
            <person name="Wu Y.-H."/>
            <person name="Cheng H."/>
            <person name="Xu X.-W."/>
        </authorList>
    </citation>
    <scope>NUCLEOTIDE SEQUENCE [LARGE SCALE GENOMIC DNA]</scope>
    <source>
        <strain evidence="3 4">JW12</strain>
    </source>
</reference>
<organism evidence="3 4">
    <name type="scientific">Alteromonas lipolytica</name>
    <dbReference type="NCBI Taxonomy" id="1856405"/>
    <lineage>
        <taxon>Bacteria</taxon>
        <taxon>Pseudomonadati</taxon>
        <taxon>Pseudomonadota</taxon>
        <taxon>Gammaproteobacteria</taxon>
        <taxon>Alteromonadales</taxon>
        <taxon>Alteromonadaceae</taxon>
        <taxon>Alteromonas/Salinimonas group</taxon>
        <taxon>Alteromonas</taxon>
    </lineage>
</organism>
<protein>
    <recommendedName>
        <fullName evidence="1">Protein SlyX homolog</fullName>
    </recommendedName>
</protein>
<evidence type="ECO:0000313" key="4">
    <source>
        <dbReference type="Proteomes" id="UP000176037"/>
    </source>
</evidence>
<keyword evidence="4" id="KW-1185">Reference proteome</keyword>
<dbReference type="Proteomes" id="UP000176037">
    <property type="component" value="Unassembled WGS sequence"/>
</dbReference>
<dbReference type="PANTHER" id="PTHR36508:SF1">
    <property type="entry name" value="PROTEIN SLYX"/>
    <property type="match status" value="1"/>
</dbReference>
<gene>
    <name evidence="1" type="primary">slyX</name>
    <name evidence="3" type="ORF">BFC17_02045</name>
</gene>
<dbReference type="OrthoDB" id="5771733at2"/>
<dbReference type="Gene3D" id="1.20.5.300">
    <property type="match status" value="1"/>
</dbReference>
<keyword evidence="2" id="KW-0175">Coiled coil</keyword>
<dbReference type="AlphaFoldDB" id="A0A1E8FAW9"/>